<dbReference type="GO" id="GO:0005615">
    <property type="term" value="C:extracellular space"/>
    <property type="evidence" value="ECO:0007669"/>
    <property type="project" value="TreeGrafter"/>
</dbReference>
<comment type="subcellular location">
    <subcellularLocation>
        <location evidence="13">Endomembrane system</location>
        <topology evidence="13">Single-pass type II membrane protein</topology>
    </subcellularLocation>
</comment>
<dbReference type="Pfam" id="PF11838">
    <property type="entry name" value="ERAP1_C"/>
    <property type="match status" value="1"/>
</dbReference>
<dbReference type="SUPFAM" id="SSF63737">
    <property type="entry name" value="Leukotriene A4 hydrolase N-terminal domain"/>
    <property type="match status" value="1"/>
</dbReference>
<feature type="binding site" evidence="15">
    <location>
        <position position="461"/>
    </location>
    <ligand>
        <name>Zn(2+)</name>
        <dbReference type="ChEBI" id="CHEBI:29105"/>
        <note>catalytic</note>
    </ligand>
</feature>
<evidence type="ECO:0000256" key="7">
    <source>
        <dbReference type="ARBA" id="ARBA00022833"/>
    </source>
</evidence>
<keyword evidence="2 17" id="KW-0031">Aminopeptidase</keyword>
<dbReference type="PANTHER" id="PTHR11533:SF42">
    <property type="entry name" value="LEUCYL-CYSTINYL AMINOPEPTIDASE"/>
    <property type="match status" value="1"/>
</dbReference>
<evidence type="ECO:0000256" key="6">
    <source>
        <dbReference type="ARBA" id="ARBA00022801"/>
    </source>
</evidence>
<dbReference type="GO" id="GO:0005886">
    <property type="term" value="C:plasma membrane"/>
    <property type="evidence" value="ECO:0007669"/>
    <property type="project" value="TreeGrafter"/>
</dbReference>
<dbReference type="GO" id="GO:0070006">
    <property type="term" value="F:metalloaminopeptidase activity"/>
    <property type="evidence" value="ECO:0007669"/>
    <property type="project" value="TreeGrafter"/>
</dbReference>
<accession>A0A8C1L2V8</accession>
<reference evidence="21" key="2">
    <citation type="submission" date="2025-09" db="UniProtKB">
        <authorList>
            <consortium name="Ensembl"/>
        </authorList>
    </citation>
    <scope>IDENTIFICATION</scope>
</reference>
<evidence type="ECO:0000256" key="9">
    <source>
        <dbReference type="ARBA" id="ARBA00022989"/>
    </source>
</evidence>
<dbReference type="FunFam" id="1.25.50.20:FF:000003">
    <property type="entry name" value="Leucyl-cystinyl aminopeptidase"/>
    <property type="match status" value="1"/>
</dbReference>
<evidence type="ECO:0000256" key="14">
    <source>
        <dbReference type="PIRSR" id="PIRSR634016-1"/>
    </source>
</evidence>
<feature type="domain" description="Peptidase M1 membrane alanine aminopeptidase" evidence="18">
    <location>
        <begin position="386"/>
        <end position="462"/>
    </location>
</feature>
<feature type="transmembrane region" description="Helical" evidence="17">
    <location>
        <begin position="112"/>
        <end position="133"/>
    </location>
</feature>
<dbReference type="GO" id="GO:0005737">
    <property type="term" value="C:cytoplasm"/>
    <property type="evidence" value="ECO:0007669"/>
    <property type="project" value="TreeGrafter"/>
</dbReference>
<feature type="domain" description="ERAP1-like C-terminal" evidence="19">
    <location>
        <begin position="642"/>
        <end position="949"/>
    </location>
</feature>
<dbReference type="InterPro" id="IPR001930">
    <property type="entry name" value="Peptidase_M1"/>
</dbReference>
<evidence type="ECO:0000256" key="15">
    <source>
        <dbReference type="PIRSR" id="PIRSR634016-3"/>
    </source>
</evidence>
<dbReference type="PANTHER" id="PTHR11533">
    <property type="entry name" value="PROTEASE M1 ZINC METALLOPROTEASE"/>
    <property type="match status" value="1"/>
</dbReference>
<dbReference type="InterPro" id="IPR034016">
    <property type="entry name" value="M1_APN-typ"/>
</dbReference>
<evidence type="ECO:0000256" key="10">
    <source>
        <dbReference type="ARBA" id="ARBA00023049"/>
    </source>
</evidence>
<keyword evidence="3 17" id="KW-0645">Protease</keyword>
<feature type="domain" description="Aminopeptidase N-like N-terminal" evidence="20">
    <location>
        <begin position="174"/>
        <end position="352"/>
    </location>
</feature>
<dbReference type="FunFam" id="2.60.40.1910:FF:000001">
    <property type="entry name" value="Leucyl-cystinyl aminopeptidase"/>
    <property type="match status" value="1"/>
</dbReference>
<keyword evidence="9 17" id="KW-1133">Transmembrane helix</keyword>
<evidence type="ECO:0000259" key="19">
    <source>
        <dbReference type="Pfam" id="PF11838"/>
    </source>
</evidence>
<keyword evidence="12" id="KW-0325">Glycoprotein</keyword>
<dbReference type="GO" id="GO:0012505">
    <property type="term" value="C:endomembrane system"/>
    <property type="evidence" value="ECO:0007669"/>
    <property type="project" value="UniProtKB-SubCell"/>
</dbReference>
<keyword evidence="22" id="KW-1185">Reference proteome</keyword>
<comment type="cofactor">
    <cofactor evidence="15 17">
        <name>Zn(2+)</name>
        <dbReference type="ChEBI" id="CHEBI:29105"/>
    </cofactor>
    <text evidence="15 17">Binds 1 zinc ion per subunit.</text>
</comment>
<name>A0A8C1L2V8_CYPCA</name>
<dbReference type="Gene3D" id="2.60.40.1910">
    <property type="match status" value="1"/>
</dbReference>
<evidence type="ECO:0000313" key="21">
    <source>
        <dbReference type="Ensembl" id="ENSCCRP00010056467.1"/>
    </source>
</evidence>
<dbReference type="Gene3D" id="2.60.40.1730">
    <property type="entry name" value="tricorn interacting facor f3 domain"/>
    <property type="match status" value="1"/>
</dbReference>
<dbReference type="GO" id="GO:0042277">
    <property type="term" value="F:peptide binding"/>
    <property type="evidence" value="ECO:0007669"/>
    <property type="project" value="TreeGrafter"/>
</dbReference>
<evidence type="ECO:0000256" key="16">
    <source>
        <dbReference type="PIRSR" id="PIRSR634016-4"/>
    </source>
</evidence>
<feature type="active site" description="Proton acceptor" evidence="14">
    <location>
        <position position="458"/>
    </location>
</feature>
<keyword evidence="11 17" id="KW-0472">Membrane</keyword>
<dbReference type="AlphaFoldDB" id="A0A8C1L2V8"/>
<dbReference type="CDD" id="cd09601">
    <property type="entry name" value="M1_APN-Q_like"/>
    <property type="match status" value="1"/>
</dbReference>
<evidence type="ECO:0000256" key="17">
    <source>
        <dbReference type="RuleBase" id="RU364040"/>
    </source>
</evidence>
<feature type="site" description="Transition state stabilizer" evidence="16">
    <location>
        <position position="504"/>
    </location>
</feature>
<feature type="domain" description="Peptidase M1 membrane alanine aminopeptidase" evidence="18">
    <location>
        <begin position="467"/>
        <end position="565"/>
    </location>
</feature>
<dbReference type="FunFam" id="1.10.390.10:FF:000033">
    <property type="entry name" value="Endoplasmic reticulum aminopeptidase 1b"/>
    <property type="match status" value="1"/>
</dbReference>
<dbReference type="GO" id="GO:0008217">
    <property type="term" value="P:regulation of blood pressure"/>
    <property type="evidence" value="ECO:0007669"/>
    <property type="project" value="TreeGrafter"/>
</dbReference>
<comment type="similarity">
    <text evidence="1 17">Belongs to the peptidase M1 family.</text>
</comment>
<dbReference type="GO" id="GO:0043171">
    <property type="term" value="P:peptide catabolic process"/>
    <property type="evidence" value="ECO:0007669"/>
    <property type="project" value="TreeGrafter"/>
</dbReference>
<keyword evidence="8" id="KW-0735">Signal-anchor</keyword>
<dbReference type="Pfam" id="PF01433">
    <property type="entry name" value="Peptidase_M1"/>
    <property type="match status" value="2"/>
</dbReference>
<dbReference type="GO" id="GO:0008270">
    <property type="term" value="F:zinc ion binding"/>
    <property type="evidence" value="ECO:0007669"/>
    <property type="project" value="UniProtKB-UniRule"/>
</dbReference>
<evidence type="ECO:0000256" key="5">
    <source>
        <dbReference type="ARBA" id="ARBA00022723"/>
    </source>
</evidence>
<dbReference type="PRINTS" id="PR00756">
    <property type="entry name" value="ALADIPTASE"/>
</dbReference>
<keyword evidence="4 17" id="KW-0812">Transmembrane</keyword>
<dbReference type="Pfam" id="PF17900">
    <property type="entry name" value="Peptidase_M1_N"/>
    <property type="match status" value="1"/>
</dbReference>
<dbReference type="Gene3D" id="1.25.50.20">
    <property type="match status" value="1"/>
</dbReference>
<dbReference type="InterPro" id="IPR050344">
    <property type="entry name" value="Peptidase_M1_aminopeptidases"/>
</dbReference>
<dbReference type="InterPro" id="IPR045357">
    <property type="entry name" value="Aminopeptidase_N-like_N"/>
</dbReference>
<dbReference type="InterPro" id="IPR042097">
    <property type="entry name" value="Aminopeptidase_N-like_N_sf"/>
</dbReference>
<evidence type="ECO:0000256" key="11">
    <source>
        <dbReference type="ARBA" id="ARBA00023136"/>
    </source>
</evidence>
<proteinExistence type="inferred from homology"/>
<keyword evidence="5 15" id="KW-0479">Metal-binding</keyword>
<evidence type="ECO:0000256" key="1">
    <source>
        <dbReference type="ARBA" id="ARBA00010136"/>
    </source>
</evidence>
<evidence type="ECO:0000256" key="4">
    <source>
        <dbReference type="ARBA" id="ARBA00022692"/>
    </source>
</evidence>
<keyword evidence="6 17" id="KW-0378">Hydrolase</keyword>
<dbReference type="GO" id="GO:0006508">
    <property type="term" value="P:proteolysis"/>
    <property type="evidence" value="ECO:0007669"/>
    <property type="project" value="UniProtKB-KW"/>
</dbReference>
<dbReference type="Proteomes" id="UP000694427">
    <property type="component" value="Unplaced"/>
</dbReference>
<evidence type="ECO:0000256" key="3">
    <source>
        <dbReference type="ARBA" id="ARBA00022670"/>
    </source>
</evidence>
<evidence type="ECO:0000259" key="20">
    <source>
        <dbReference type="Pfam" id="PF17900"/>
    </source>
</evidence>
<evidence type="ECO:0000256" key="2">
    <source>
        <dbReference type="ARBA" id="ARBA00022438"/>
    </source>
</evidence>
<keyword evidence="7 15" id="KW-0862">Zinc</keyword>
<keyword evidence="10 17" id="KW-0482">Metalloprotease</keyword>
<dbReference type="EC" id="3.4.11.-" evidence="17"/>
<dbReference type="InterPro" id="IPR024571">
    <property type="entry name" value="ERAP1-like_C_dom"/>
</dbReference>
<reference evidence="21" key="1">
    <citation type="submission" date="2025-08" db="UniProtKB">
        <authorList>
            <consortium name="Ensembl"/>
        </authorList>
    </citation>
    <scope>IDENTIFICATION</scope>
</reference>
<evidence type="ECO:0000256" key="13">
    <source>
        <dbReference type="ARBA" id="ARBA00060399"/>
    </source>
</evidence>
<evidence type="ECO:0000256" key="8">
    <source>
        <dbReference type="ARBA" id="ARBA00022968"/>
    </source>
</evidence>
<feature type="binding site" evidence="15">
    <location>
        <position position="457"/>
    </location>
    <ligand>
        <name>Zn(2+)</name>
        <dbReference type="ChEBI" id="CHEBI:29105"/>
        <note>catalytic</note>
    </ligand>
</feature>
<evidence type="ECO:0000313" key="22">
    <source>
        <dbReference type="Proteomes" id="UP000694427"/>
    </source>
</evidence>
<organism evidence="21 22">
    <name type="scientific">Cyprinus carpio</name>
    <name type="common">Common carp</name>
    <dbReference type="NCBI Taxonomy" id="7962"/>
    <lineage>
        <taxon>Eukaryota</taxon>
        <taxon>Metazoa</taxon>
        <taxon>Chordata</taxon>
        <taxon>Craniata</taxon>
        <taxon>Vertebrata</taxon>
        <taxon>Euteleostomi</taxon>
        <taxon>Actinopterygii</taxon>
        <taxon>Neopterygii</taxon>
        <taxon>Teleostei</taxon>
        <taxon>Ostariophysi</taxon>
        <taxon>Cypriniformes</taxon>
        <taxon>Cyprinidae</taxon>
        <taxon>Cyprininae</taxon>
        <taxon>Cyprinus</taxon>
    </lineage>
</organism>
<dbReference type="Ensembl" id="ENSCCRT00010061881.1">
    <property type="protein sequence ID" value="ENSCCRP00010056467.1"/>
    <property type="gene ID" value="ENSCCRG00010023538.1"/>
</dbReference>
<dbReference type="InterPro" id="IPR027268">
    <property type="entry name" value="Peptidase_M4/M1_CTD_sf"/>
</dbReference>
<dbReference type="InterPro" id="IPR014782">
    <property type="entry name" value="Peptidase_M1_dom"/>
</dbReference>
<sequence length="966" mass="109516">VDTFNTFKAPQPRNMIENSMFEEEPDVVDLAKESPSYPIDTDNVVYEPRSSRLLVRGLGENDLDEDEEDYESSARLLGMSFMNRSSNQRSAASSYIRQHYSGSCSMPSTKTMVVGVVVLVLVASMLMVLYFLLGCNFTTAGCQKTNSTMDSIYPNSTNGELFPWADLRLPCSVHPVHYNITLHPDLTIMTFQGSVSILVQVLNETKNIVLHSSDMNIIKATFDGKEVHFLEYKPWQQIAFKFPEDLKKGQYVLNITYTANLSSSYDGFYNSSYVDTNGIKRVLAATQFEPLAARKAFPCFDEPAFKSTFTIKMTRESKYISLSNMPKVITTDLKNGLEEDEFEKSVNMSTYLVAFIVADFISVSKNVSKTKVSVYAVPDKKEQVQYALDTACKLLEFYNSFFKNEYPLSKLDLVAIPDFLAGAMENWGLITFRETTLLVGSNSSAIDKQLVTSVIAHELAHQDTEFLNVRFKALAKDALNSSHPVSTVVSTPEQVEEMFDSVSYEKGASILLMLNATLTDGEFQKGVTQYLQKYKLSNTKSENLWNSLSQVSKQNLSVSEMMNTWTVHKGFPLVTVKRSGTQVTLTQEHFLLNAENSTDDSSLWHIPLTYVSDKCSVLSSCKQVFHLKEKTATLKLPDQVKWLKFNVRSDGFYIVHYDEEGWKDLIGALKEDMNVLSCKDRAALINNIFALSRSGKVSFRQVLNLMDYIRNENETAPVTEALFQLGQIYRLLDKRSELDLASRMTSYIEDHFGSLMENQSWDLETSVSKMTLRSALLEMACSLNIRNFCVVIDSWIPSDLMRTVFKVAAQTDEGWGKLLDMYKHSINDPEKHKTLEALASTQDVWKIIWILQKSLDGSEIQTQEFPLVINTICKSFAGYLYAWDFVKENWDKITQKFSVGSFAIQSIIMSATSQFSTKTHLVEAQNFFSSLGMKGSQMRIVQEAIETIKLNMRWMENNLNTLQSWL</sequence>
<dbReference type="SUPFAM" id="SSF55486">
    <property type="entry name" value="Metalloproteases ('zincins'), catalytic domain"/>
    <property type="match status" value="1"/>
</dbReference>
<dbReference type="FunFam" id="2.60.40.1730:FF:000001">
    <property type="entry name" value="Leucyl-cystinyl aminopeptidase"/>
    <property type="match status" value="1"/>
</dbReference>
<evidence type="ECO:0000259" key="18">
    <source>
        <dbReference type="Pfam" id="PF01433"/>
    </source>
</evidence>
<evidence type="ECO:0000256" key="12">
    <source>
        <dbReference type="ARBA" id="ARBA00023180"/>
    </source>
</evidence>
<protein>
    <recommendedName>
        <fullName evidence="17">Aminopeptidase</fullName>
        <ecNumber evidence="17">3.4.11.-</ecNumber>
    </recommendedName>
</protein>
<dbReference type="Gene3D" id="1.10.390.10">
    <property type="entry name" value="Neutral Protease Domain 2"/>
    <property type="match status" value="2"/>
</dbReference>